<accession>A0A1S8NBI0</accession>
<keyword evidence="2" id="KW-0812">Transmembrane</keyword>
<dbReference type="EMBL" id="LZYZ01000003">
    <property type="protein sequence ID" value="OOM13845.1"/>
    <property type="molecule type" value="Genomic_DNA"/>
</dbReference>
<comment type="caution">
    <text evidence="3">The sequence shown here is derived from an EMBL/GenBank/DDBJ whole genome shotgun (WGS) entry which is preliminary data.</text>
</comment>
<gene>
    <name evidence="3" type="ORF">CLOSAC_19310</name>
</gene>
<keyword evidence="2" id="KW-1133">Transmembrane helix</keyword>
<feature type="transmembrane region" description="Helical" evidence="2">
    <location>
        <begin position="40"/>
        <end position="61"/>
    </location>
</feature>
<dbReference type="RefSeq" id="WP_077865225.1">
    <property type="nucleotide sequence ID" value="NZ_LZYZ01000003.1"/>
</dbReference>
<sequence length="207" mass="22401">MDNLAMVLILLSLLGGAASLVMLVISLAKKDFKFKPKQILIVWGGCIVVFAISFIIFGITYKPTNSANEVKNETTASVQKEDDSKKSEEKIEDKTEDEKETANDSQLYTQKTEQNQEGKNTGVTNISGNSESNSNGQNNPNKNSSTSSSNGTTTNEPAQGNRTVYWTSGGKSYHYNPNCSTLKKSKNVLNGPASSCPKTDPCDICAK</sequence>
<proteinExistence type="predicted"/>
<feature type="transmembrane region" description="Helical" evidence="2">
    <location>
        <begin position="6"/>
        <end position="28"/>
    </location>
</feature>
<dbReference type="AlphaFoldDB" id="A0A1S8NBI0"/>
<protein>
    <submittedName>
        <fullName evidence="3">Uncharacterized protein</fullName>
    </submittedName>
</protein>
<feature type="compositionally biased region" description="Polar residues" evidence="1">
    <location>
        <begin position="103"/>
        <end position="124"/>
    </location>
</feature>
<evidence type="ECO:0000256" key="1">
    <source>
        <dbReference type="SAM" id="MobiDB-lite"/>
    </source>
</evidence>
<feature type="compositionally biased region" description="Polar residues" evidence="1">
    <location>
        <begin position="156"/>
        <end position="172"/>
    </location>
</feature>
<organism evidence="3 4">
    <name type="scientific">Clostridium saccharobutylicum</name>
    <dbReference type="NCBI Taxonomy" id="169679"/>
    <lineage>
        <taxon>Bacteria</taxon>
        <taxon>Bacillati</taxon>
        <taxon>Bacillota</taxon>
        <taxon>Clostridia</taxon>
        <taxon>Eubacteriales</taxon>
        <taxon>Clostridiaceae</taxon>
        <taxon>Clostridium</taxon>
    </lineage>
</organism>
<keyword evidence="2" id="KW-0472">Membrane</keyword>
<evidence type="ECO:0000313" key="3">
    <source>
        <dbReference type="EMBL" id="OOM13845.1"/>
    </source>
</evidence>
<feature type="region of interest" description="Disordered" evidence="1">
    <location>
        <begin position="70"/>
        <end position="172"/>
    </location>
</feature>
<name>A0A1S8NBI0_CLOSA</name>
<feature type="compositionally biased region" description="Basic and acidic residues" evidence="1">
    <location>
        <begin position="79"/>
        <end position="102"/>
    </location>
</feature>
<feature type="compositionally biased region" description="Low complexity" evidence="1">
    <location>
        <begin position="125"/>
        <end position="155"/>
    </location>
</feature>
<reference evidence="3 4" key="1">
    <citation type="submission" date="2016-05" db="EMBL/GenBank/DDBJ databases">
        <title>Microbial solvent formation.</title>
        <authorList>
            <person name="Poehlein A."/>
            <person name="Montoya Solano J.D."/>
            <person name="Flitsch S."/>
            <person name="Krabben P."/>
            <person name="Duerre P."/>
            <person name="Daniel R."/>
        </authorList>
    </citation>
    <scope>NUCLEOTIDE SEQUENCE [LARGE SCALE GENOMIC DNA]</scope>
    <source>
        <strain evidence="3 4">L1-8</strain>
    </source>
</reference>
<evidence type="ECO:0000256" key="2">
    <source>
        <dbReference type="SAM" id="Phobius"/>
    </source>
</evidence>
<evidence type="ECO:0000313" key="4">
    <source>
        <dbReference type="Proteomes" id="UP000191154"/>
    </source>
</evidence>
<dbReference type="Proteomes" id="UP000191154">
    <property type="component" value="Unassembled WGS sequence"/>
</dbReference>